<dbReference type="OrthoDB" id="2774821at2759"/>
<sequence>MSSATSPTSSAVLVPIPWTDHDDHDPSRRTWDHVDPETVEAILHHDLPAAELYKLDTRRILESQWHIIDLQDNTVSFRSIPSAGEIYQTLDSLLIPLNVYFSILSVHALRAGQSVFLPSYFFQYISHLVKISSQYQWDAVLLYHFAFFARRCCEMLSGDYRGWAKIDVDLMEELLVQHRKVLETTRPVRRK</sequence>
<protein>
    <submittedName>
        <fullName evidence="2">Uncharacterized protein</fullName>
    </submittedName>
</protein>
<feature type="region of interest" description="Disordered" evidence="1">
    <location>
        <begin position="1"/>
        <end position="28"/>
    </location>
</feature>
<reference evidence="2 3" key="1">
    <citation type="submission" date="2018-11" db="EMBL/GenBank/DDBJ databases">
        <title>Genome assembly of Steccherinum ochraceum LE-BIN_3174, the white-rot fungus of the Steccherinaceae family (The Residual Polyporoid clade, Polyporales, Basidiomycota).</title>
        <authorList>
            <person name="Fedorova T.V."/>
            <person name="Glazunova O.A."/>
            <person name="Landesman E.O."/>
            <person name="Moiseenko K.V."/>
            <person name="Psurtseva N.V."/>
            <person name="Savinova O.S."/>
            <person name="Shakhova N.V."/>
            <person name="Tyazhelova T.V."/>
            <person name="Vasina D.V."/>
        </authorList>
    </citation>
    <scope>NUCLEOTIDE SEQUENCE [LARGE SCALE GENOMIC DNA]</scope>
    <source>
        <strain evidence="2 3">LE-BIN_3174</strain>
    </source>
</reference>
<gene>
    <name evidence="2" type="ORF">EIP91_000657</name>
</gene>
<evidence type="ECO:0000313" key="3">
    <source>
        <dbReference type="Proteomes" id="UP000292702"/>
    </source>
</evidence>
<name>A0A4V6N769_9APHY</name>
<comment type="caution">
    <text evidence="2">The sequence shown here is derived from an EMBL/GenBank/DDBJ whole genome shotgun (WGS) entry which is preliminary data.</text>
</comment>
<feature type="compositionally biased region" description="Basic and acidic residues" evidence="1">
    <location>
        <begin position="19"/>
        <end position="28"/>
    </location>
</feature>
<dbReference type="AlphaFoldDB" id="A0A4V6N769"/>
<dbReference type="STRING" id="92696.A0A4V6N769"/>
<dbReference type="Proteomes" id="UP000292702">
    <property type="component" value="Unassembled WGS sequence"/>
</dbReference>
<feature type="compositionally biased region" description="Polar residues" evidence="1">
    <location>
        <begin position="1"/>
        <end position="11"/>
    </location>
</feature>
<evidence type="ECO:0000256" key="1">
    <source>
        <dbReference type="SAM" id="MobiDB-lite"/>
    </source>
</evidence>
<keyword evidence="3" id="KW-1185">Reference proteome</keyword>
<organism evidence="2 3">
    <name type="scientific">Steccherinum ochraceum</name>
    <dbReference type="NCBI Taxonomy" id="92696"/>
    <lineage>
        <taxon>Eukaryota</taxon>
        <taxon>Fungi</taxon>
        <taxon>Dikarya</taxon>
        <taxon>Basidiomycota</taxon>
        <taxon>Agaricomycotina</taxon>
        <taxon>Agaricomycetes</taxon>
        <taxon>Polyporales</taxon>
        <taxon>Steccherinaceae</taxon>
        <taxon>Steccherinum</taxon>
    </lineage>
</organism>
<dbReference type="EMBL" id="RWJN01000114">
    <property type="protein sequence ID" value="TCD66977.1"/>
    <property type="molecule type" value="Genomic_DNA"/>
</dbReference>
<proteinExistence type="predicted"/>
<evidence type="ECO:0000313" key="2">
    <source>
        <dbReference type="EMBL" id="TCD66977.1"/>
    </source>
</evidence>
<accession>A0A4V6N769</accession>